<sequence>MTDEQLMEKAIEQAHKSNEPLKCGAVIAKNGDILAKAFNSQRDSNDATAHAEIKAIRGAAQLLGNKNLTDCVIYCTSEPRVMCLGAIAFADIRKIVIGSTLSEITSDDNHIDIDVDYFVSKLPRKIEVIKGFLKGECDKINKV</sequence>
<dbReference type="PROSITE" id="PS51747">
    <property type="entry name" value="CYT_DCMP_DEAMINASES_2"/>
    <property type="match status" value="1"/>
</dbReference>
<dbReference type="PANTHER" id="PTHR11079">
    <property type="entry name" value="CYTOSINE DEAMINASE FAMILY MEMBER"/>
    <property type="match status" value="1"/>
</dbReference>
<dbReference type="PANTHER" id="PTHR11079:SF162">
    <property type="entry name" value="RIBOFLAVIN BIOSYNTHESIS PROTEIN PYRD, CHLOROPLASTIC"/>
    <property type="match status" value="1"/>
</dbReference>
<organism evidence="2">
    <name type="scientific">sediment metagenome</name>
    <dbReference type="NCBI Taxonomy" id="749907"/>
    <lineage>
        <taxon>unclassified sequences</taxon>
        <taxon>metagenomes</taxon>
        <taxon>ecological metagenomes</taxon>
    </lineage>
</organism>
<dbReference type="EC" id="3.5.-.-" evidence="2"/>
<dbReference type="CDD" id="cd01285">
    <property type="entry name" value="nucleoside_deaminase"/>
    <property type="match status" value="1"/>
</dbReference>
<dbReference type="EMBL" id="ADZX01000550">
    <property type="protein sequence ID" value="EFK96193.1"/>
    <property type="molecule type" value="Genomic_DNA"/>
</dbReference>
<gene>
    <name evidence="2" type="ORF">LDC_1792</name>
</gene>
<dbReference type="Pfam" id="PF00383">
    <property type="entry name" value="dCMP_cyt_deam_1"/>
    <property type="match status" value="1"/>
</dbReference>
<evidence type="ECO:0000259" key="1">
    <source>
        <dbReference type="PROSITE" id="PS51747"/>
    </source>
</evidence>
<proteinExistence type="predicted"/>
<feature type="domain" description="CMP/dCMP-type deaminase" evidence="1">
    <location>
        <begin position="1"/>
        <end position="108"/>
    </location>
</feature>
<name>D9PJS9_9ZZZZ</name>
<keyword evidence="2" id="KW-0378">Hydrolase</keyword>
<dbReference type="SUPFAM" id="SSF53927">
    <property type="entry name" value="Cytidine deaminase-like"/>
    <property type="match status" value="1"/>
</dbReference>
<dbReference type="InterPro" id="IPR016193">
    <property type="entry name" value="Cytidine_deaminase-like"/>
</dbReference>
<protein>
    <submittedName>
        <fullName evidence="2">Deaminase</fullName>
        <ecNumber evidence="2">3.5.-.-</ecNumber>
    </submittedName>
</protein>
<comment type="caution">
    <text evidence="2">The sequence shown here is derived from an EMBL/GenBank/DDBJ whole genome shotgun (WGS) entry which is preliminary data.</text>
</comment>
<reference evidence="2" key="2">
    <citation type="journal article" date="2011" name="Microb. Ecol.">
        <title>Taxonomic and Functional Metagenomic Profiling of the Microbial Community in the Anoxic Sediment of a Sub-saline Shallow Lake (Laguna de Carrizo, Central Spain).</title>
        <authorList>
            <person name="Ferrer M."/>
            <person name="Guazzaroni M.E."/>
            <person name="Richter M."/>
            <person name="Garcia-Salamanca A."/>
            <person name="Yarza P."/>
            <person name="Suarez-Suarez A."/>
            <person name="Solano J."/>
            <person name="Alcaide M."/>
            <person name="van Dillewijn P."/>
            <person name="Molina-Henares M.A."/>
            <person name="Lopez-Cortes N."/>
            <person name="Al-Ramahi Y."/>
            <person name="Guerrero C."/>
            <person name="Acosta A."/>
            <person name="de Eugenio L.I."/>
            <person name="Martinez V."/>
            <person name="Marques S."/>
            <person name="Rojo F."/>
            <person name="Santero E."/>
            <person name="Genilloud O."/>
            <person name="Perez-Perez J."/>
            <person name="Rossello-Mora R."/>
            <person name="Ramos J.L."/>
        </authorList>
    </citation>
    <scope>NUCLEOTIDE SEQUENCE</scope>
</reference>
<reference evidence="2" key="1">
    <citation type="submission" date="2010-07" db="EMBL/GenBank/DDBJ databases">
        <authorList>
            <consortium name="CONSOLIDER consortium CSD2007-00005"/>
            <person name="Guazzaroni M.-E."/>
            <person name="Richter M."/>
            <person name="Garcia-Salamanca A."/>
            <person name="Yarza P."/>
            <person name="Ferrer M."/>
        </authorList>
    </citation>
    <scope>NUCLEOTIDE SEQUENCE</scope>
</reference>
<evidence type="ECO:0000313" key="2">
    <source>
        <dbReference type="EMBL" id="EFK96193.1"/>
    </source>
</evidence>
<dbReference type="InterPro" id="IPR002125">
    <property type="entry name" value="CMP_dCMP_dom"/>
</dbReference>
<dbReference type="AlphaFoldDB" id="D9PJS9"/>
<dbReference type="Gene3D" id="3.40.140.10">
    <property type="entry name" value="Cytidine Deaminase, domain 2"/>
    <property type="match status" value="1"/>
</dbReference>
<accession>D9PJS9</accession>
<dbReference type="GO" id="GO:0016787">
    <property type="term" value="F:hydrolase activity"/>
    <property type="evidence" value="ECO:0007669"/>
    <property type="project" value="UniProtKB-KW"/>
</dbReference>